<reference evidence="5" key="1">
    <citation type="submission" date="2025-08" db="UniProtKB">
        <authorList>
            <consortium name="Ensembl"/>
        </authorList>
    </citation>
    <scope>IDENTIFICATION</scope>
</reference>
<dbReference type="AlphaFoldDB" id="A0A8B9MA01"/>
<dbReference type="InterPro" id="IPR002017">
    <property type="entry name" value="Spectrin_repeat"/>
</dbReference>
<evidence type="ECO:0000256" key="1">
    <source>
        <dbReference type="ARBA" id="ARBA00022737"/>
    </source>
</evidence>
<dbReference type="InterPro" id="IPR001715">
    <property type="entry name" value="CH_dom"/>
</dbReference>
<dbReference type="FunFam" id="1.10.418.10:FF:000089">
    <property type="entry name" value="Spectrin beta chain"/>
    <property type="match status" value="1"/>
</dbReference>
<keyword evidence="6" id="KW-1185">Reference proteome</keyword>
<dbReference type="Gene3D" id="1.20.58.60">
    <property type="match status" value="1"/>
</dbReference>
<evidence type="ECO:0000259" key="4">
    <source>
        <dbReference type="PROSITE" id="PS50021"/>
    </source>
</evidence>
<proteinExistence type="predicted"/>
<evidence type="ECO:0000313" key="5">
    <source>
        <dbReference type="Ensembl" id="ENSANIP00000006199.1"/>
    </source>
</evidence>
<dbReference type="Gene3D" id="1.10.418.10">
    <property type="entry name" value="Calponin-like domain"/>
    <property type="match status" value="2"/>
</dbReference>
<name>A0A8B9MA01_9AVES</name>
<dbReference type="CDD" id="cd21321">
    <property type="entry name" value="CH_SPTBN2_rpt2"/>
    <property type="match status" value="1"/>
</dbReference>
<evidence type="ECO:0000256" key="2">
    <source>
        <dbReference type="ARBA" id="ARBA00023203"/>
    </source>
</evidence>
<accession>A0A8B9MA01</accession>
<feature type="region of interest" description="Disordered" evidence="3">
    <location>
        <begin position="1"/>
        <end position="103"/>
    </location>
</feature>
<sequence length="587" mass="66966">LPQDPQTQDPFPGTPRTGTSSLGPPGTHFPGTPVPGQPSPGPPNAGPLPQDPPGTPFPRTPRTGTSSLRPPGTPFPRTPFPGTLASEHPFPGTPPPPPTKGRMRIHCLENVDKALQFLKEQRVHLENVGSHDIVDGNHRLTLGLVWTIILRFQIQDISVETEDNKEKKSAKDALLLWCQMKTAGYPNVNVHNFTTSWRDGLAFNAIIHKHRPDLVDMDALRRCNAHYNLQSAFNLAERELGLTKLLDPEDVNVDQPDEKSIITYVATFYHYFSKMKALAVEGKRIGKVTGQRGLVDGRTDRQMDGRRNQLQAFNTYRTVEKPPKFMEKGNLEVLLFTVQSRMRANNQKVYVPREGKLISDINKAWERLEKAEHERELALRTELIRQEKLEQLAARFDRKAAMRETWLSENQRLVSQDNFGTDMSAVEAAVRKHEAIETDIVAYSERVQAVSAVAAELEAERYHDIRRVLTRRDNVVRLWDFLRQLVAARRERLLLHLELQKMLQDLAHLMDWMEEMKVPAWRQARGARGMTTWRPDPDAAVSPPPWSRRVGCSRRIWGSTCTGWTTCCRSTRWWRPTSRRRRSGCGR</sequence>
<dbReference type="Pfam" id="PF00307">
    <property type="entry name" value="CH"/>
    <property type="match status" value="2"/>
</dbReference>
<dbReference type="SUPFAM" id="SSF47576">
    <property type="entry name" value="Calponin-homology domain, CH-domain"/>
    <property type="match status" value="1"/>
</dbReference>
<dbReference type="CDD" id="cd00176">
    <property type="entry name" value="SPEC"/>
    <property type="match status" value="1"/>
</dbReference>
<dbReference type="GO" id="GO:0003779">
    <property type="term" value="F:actin binding"/>
    <property type="evidence" value="ECO:0007669"/>
    <property type="project" value="UniProtKB-KW"/>
</dbReference>
<dbReference type="Proteomes" id="UP000694541">
    <property type="component" value="Unplaced"/>
</dbReference>
<dbReference type="PANTHER" id="PTHR11915">
    <property type="entry name" value="SPECTRIN/FILAMIN RELATED CYTOSKELETAL PROTEIN"/>
    <property type="match status" value="1"/>
</dbReference>
<feature type="compositionally biased region" description="Pro residues" evidence="3">
    <location>
        <begin position="32"/>
        <end position="59"/>
    </location>
</feature>
<keyword evidence="2" id="KW-0009">Actin-binding</keyword>
<dbReference type="InterPro" id="IPR036872">
    <property type="entry name" value="CH_dom_sf"/>
</dbReference>
<feature type="domain" description="Calponin-homology (CH)" evidence="4">
    <location>
        <begin position="168"/>
        <end position="273"/>
    </location>
</feature>
<dbReference type="InterPro" id="IPR001589">
    <property type="entry name" value="Actinin_actin-bd_CS"/>
</dbReference>
<evidence type="ECO:0000256" key="3">
    <source>
        <dbReference type="SAM" id="MobiDB-lite"/>
    </source>
</evidence>
<dbReference type="Pfam" id="PF00435">
    <property type="entry name" value="Spectrin"/>
    <property type="match status" value="1"/>
</dbReference>
<organism evidence="5 6">
    <name type="scientific">Accipiter nisus</name>
    <name type="common">Eurasian sparrowhawk</name>
    <dbReference type="NCBI Taxonomy" id="211598"/>
    <lineage>
        <taxon>Eukaryota</taxon>
        <taxon>Metazoa</taxon>
        <taxon>Chordata</taxon>
        <taxon>Craniata</taxon>
        <taxon>Vertebrata</taxon>
        <taxon>Euteleostomi</taxon>
        <taxon>Archelosauria</taxon>
        <taxon>Archosauria</taxon>
        <taxon>Dinosauria</taxon>
        <taxon>Saurischia</taxon>
        <taxon>Theropoda</taxon>
        <taxon>Coelurosauria</taxon>
        <taxon>Aves</taxon>
        <taxon>Neognathae</taxon>
        <taxon>Neoaves</taxon>
        <taxon>Telluraves</taxon>
        <taxon>Accipitrimorphae</taxon>
        <taxon>Accipitriformes</taxon>
        <taxon>Accipitridae</taxon>
        <taxon>Accipitrinae</taxon>
        <taxon>Accipiter</taxon>
    </lineage>
</organism>
<dbReference type="PROSITE" id="PS50021">
    <property type="entry name" value="CH"/>
    <property type="match status" value="1"/>
</dbReference>
<dbReference type="SMART" id="SM00150">
    <property type="entry name" value="SPEC"/>
    <property type="match status" value="1"/>
</dbReference>
<dbReference type="PROSITE" id="PS00020">
    <property type="entry name" value="ACTININ_2"/>
    <property type="match status" value="1"/>
</dbReference>
<keyword evidence="1" id="KW-0677">Repeat</keyword>
<dbReference type="FunFam" id="1.20.58.60:FF:000072">
    <property type="entry name" value="Spectrin beta chain"/>
    <property type="match status" value="1"/>
</dbReference>
<dbReference type="FunFam" id="1.10.418.10:FF:000003">
    <property type="entry name" value="Spectrin beta chain"/>
    <property type="match status" value="1"/>
</dbReference>
<dbReference type="SMART" id="SM00033">
    <property type="entry name" value="CH"/>
    <property type="match status" value="2"/>
</dbReference>
<protein>
    <recommendedName>
        <fullName evidence="4">Calponin-homology (CH) domain-containing protein</fullName>
    </recommendedName>
</protein>
<reference evidence="5" key="2">
    <citation type="submission" date="2025-09" db="UniProtKB">
        <authorList>
            <consortium name="Ensembl"/>
        </authorList>
    </citation>
    <scope>IDENTIFICATION</scope>
</reference>
<dbReference type="InterPro" id="IPR018159">
    <property type="entry name" value="Spectrin/alpha-actinin"/>
</dbReference>
<dbReference type="SUPFAM" id="SSF46966">
    <property type="entry name" value="Spectrin repeat"/>
    <property type="match status" value="2"/>
</dbReference>
<dbReference type="Ensembl" id="ENSANIT00000006410.1">
    <property type="protein sequence ID" value="ENSANIP00000006199.1"/>
    <property type="gene ID" value="ENSANIG00000004219.1"/>
</dbReference>
<evidence type="ECO:0000313" key="6">
    <source>
        <dbReference type="Proteomes" id="UP000694541"/>
    </source>
</evidence>